<sequence length="559" mass="64771">MHLQTVSQKRPQQKPVEEKQQRQTSTNSNQQSRKKAKKGTKKSTRGTIDTLTDALFEKYTAFEGSDLLSQCAIAHIIKNDGKVAQRRENSGRFTEKFNKRKKQLERLEVQLAGSLPKGRDLTGAKFLEALETASRQVPADDNELRVWQANLLRRPKTAPYPLIFHSSTDLNWSLLKRRHPVTQKIEERIFVHFQGMEGKYVFEICCDRRQLPFFQQFLRDQEVVESDRKRYSASQFLLCSATLIWEKREDKAFNHEVSQNGEKPNSEQQPQQKQQPWEQYELYLHCAIDHRCLTAEGTELVVAEVVEDKQCSIESYEEMKKVQELDKEQQKDYDRLHNQLKRLENPFPRPQRRLYKEKSNILVGLGFSREEPVTAVVIDTTTGKLITGRNTRQLLGEDYPLLSAYRLKQRQNARQRQKDQVKGQVQQISESEQGKYLDHLLTKAVVALAKEYQAGSIVLPKLKGLRERLTSAIEARAEEKFPGDVAKQEAYTKQYKINVHNWSYSRLSDYIRGKAAQTEIAIEFGYQLVAGQFIDQAKAVAMSAFHHRKQQTALMKSEP</sequence>
<feature type="region of interest" description="Disordered" evidence="1">
    <location>
        <begin position="1"/>
        <end position="45"/>
    </location>
</feature>
<dbReference type="Proteomes" id="UP001476950">
    <property type="component" value="Unassembled WGS sequence"/>
</dbReference>
<reference evidence="2 3" key="1">
    <citation type="submission" date="2022-04" db="EMBL/GenBank/DDBJ databases">
        <title>Positive selection, recombination, and allopatry shape intraspecific diversity of widespread and dominant cyanobacteria.</title>
        <authorList>
            <person name="Wei J."/>
            <person name="Shu W."/>
            <person name="Hu C."/>
        </authorList>
    </citation>
    <scope>NUCLEOTIDE SEQUENCE [LARGE SCALE GENOMIC DNA]</scope>
    <source>
        <strain evidence="2 3">AS-A4</strain>
    </source>
</reference>
<proteinExistence type="predicted"/>
<dbReference type="EMBL" id="JAMPLM010000022">
    <property type="protein sequence ID" value="MEP1060832.1"/>
    <property type="molecule type" value="Genomic_DNA"/>
</dbReference>
<evidence type="ECO:0000313" key="2">
    <source>
        <dbReference type="EMBL" id="MEP1060832.1"/>
    </source>
</evidence>
<comment type="caution">
    <text evidence="2">The sequence shown here is derived from an EMBL/GenBank/DDBJ whole genome shotgun (WGS) entry which is preliminary data.</text>
</comment>
<keyword evidence="3" id="KW-1185">Reference proteome</keyword>
<organism evidence="2 3">
    <name type="scientific">Stenomitos frigidus AS-A4</name>
    <dbReference type="NCBI Taxonomy" id="2933935"/>
    <lineage>
        <taxon>Bacteria</taxon>
        <taxon>Bacillati</taxon>
        <taxon>Cyanobacteriota</taxon>
        <taxon>Cyanophyceae</taxon>
        <taxon>Leptolyngbyales</taxon>
        <taxon>Leptolyngbyaceae</taxon>
        <taxon>Stenomitos</taxon>
    </lineage>
</organism>
<evidence type="ECO:0000313" key="3">
    <source>
        <dbReference type="Proteomes" id="UP001476950"/>
    </source>
</evidence>
<feature type="compositionally biased region" description="Polar residues" evidence="1">
    <location>
        <begin position="1"/>
        <end position="10"/>
    </location>
</feature>
<feature type="compositionally biased region" description="Low complexity" evidence="1">
    <location>
        <begin position="22"/>
        <end position="31"/>
    </location>
</feature>
<evidence type="ECO:0000256" key="1">
    <source>
        <dbReference type="SAM" id="MobiDB-lite"/>
    </source>
</evidence>
<dbReference type="InterPro" id="IPR049868">
    <property type="entry name" value="V_Cas12k"/>
</dbReference>
<feature type="compositionally biased region" description="Basic residues" evidence="1">
    <location>
        <begin position="32"/>
        <end position="44"/>
    </location>
</feature>
<gene>
    <name evidence="2" type="primary">cas12k</name>
    <name evidence="2" type="ORF">NDI38_20585</name>
</gene>
<dbReference type="NCBIfam" id="NF038191">
    <property type="entry name" value="V_Cas12k"/>
    <property type="match status" value="1"/>
</dbReference>
<protein>
    <submittedName>
        <fullName evidence="2">Type V CRISPR-associated protein Cas12k</fullName>
    </submittedName>
</protein>
<name>A0ABV0KNL5_9CYAN</name>
<accession>A0ABV0KNL5</accession>